<comment type="similarity">
    <text evidence="9">Belongs to the peptidase M16 family. UQCRC2/QCR2 subfamily.</text>
</comment>
<dbReference type="InterPro" id="IPR007863">
    <property type="entry name" value="Peptidase_M16_C"/>
</dbReference>
<evidence type="ECO:0000256" key="6">
    <source>
        <dbReference type="ARBA" id="ARBA00022982"/>
    </source>
</evidence>
<dbReference type="GO" id="GO:0005743">
    <property type="term" value="C:mitochondrial inner membrane"/>
    <property type="evidence" value="ECO:0007669"/>
    <property type="project" value="UniProtKB-SubCell"/>
</dbReference>
<dbReference type="Pfam" id="PF05193">
    <property type="entry name" value="Peptidase_M16_C"/>
    <property type="match status" value="1"/>
</dbReference>
<evidence type="ECO:0000259" key="13">
    <source>
        <dbReference type="Pfam" id="PF05193"/>
    </source>
</evidence>
<evidence type="ECO:0000256" key="5">
    <source>
        <dbReference type="ARBA" id="ARBA00022946"/>
    </source>
</evidence>
<name>A0A9P8WI80_9HYPO</name>
<organism evidence="14 15">
    <name type="scientific">Thelonectria olida</name>
    <dbReference type="NCBI Taxonomy" id="1576542"/>
    <lineage>
        <taxon>Eukaryota</taxon>
        <taxon>Fungi</taxon>
        <taxon>Dikarya</taxon>
        <taxon>Ascomycota</taxon>
        <taxon>Pezizomycotina</taxon>
        <taxon>Sordariomycetes</taxon>
        <taxon>Hypocreomycetidae</taxon>
        <taxon>Hypocreales</taxon>
        <taxon>Nectriaceae</taxon>
        <taxon>Thelonectria</taxon>
    </lineage>
</organism>
<evidence type="ECO:0000313" key="14">
    <source>
        <dbReference type="EMBL" id="KAH6900100.1"/>
    </source>
</evidence>
<feature type="domain" description="Peptidase M16 C-terminal" evidence="13">
    <location>
        <begin position="198"/>
        <end position="372"/>
    </location>
</feature>
<dbReference type="Pfam" id="PF00675">
    <property type="entry name" value="Peptidase_M16"/>
    <property type="match status" value="1"/>
</dbReference>
<protein>
    <recommendedName>
        <fullName evidence="10">Cytochrome b-c1 complex subunit 2, mitochondrial</fullName>
    </recommendedName>
    <alternativeName>
        <fullName evidence="11">Core protein II</fullName>
    </alternativeName>
</protein>
<dbReference type="SUPFAM" id="SSF63411">
    <property type="entry name" value="LuxS/MPP-like metallohydrolase"/>
    <property type="match status" value="2"/>
</dbReference>
<dbReference type="GO" id="GO:0046872">
    <property type="term" value="F:metal ion binding"/>
    <property type="evidence" value="ECO:0007669"/>
    <property type="project" value="InterPro"/>
</dbReference>
<evidence type="ECO:0000256" key="7">
    <source>
        <dbReference type="ARBA" id="ARBA00023128"/>
    </source>
</evidence>
<dbReference type="Proteomes" id="UP000777438">
    <property type="component" value="Unassembled WGS sequence"/>
</dbReference>
<evidence type="ECO:0000256" key="4">
    <source>
        <dbReference type="ARBA" id="ARBA00022792"/>
    </source>
</evidence>
<keyword evidence="8" id="KW-0472">Membrane</keyword>
<keyword evidence="7" id="KW-0496">Mitochondrion</keyword>
<evidence type="ECO:0000313" key="15">
    <source>
        <dbReference type="Proteomes" id="UP000777438"/>
    </source>
</evidence>
<keyword evidence="15" id="KW-1185">Reference proteome</keyword>
<comment type="caution">
    <text evidence="14">The sequence shown here is derived from an EMBL/GenBank/DDBJ whole genome shotgun (WGS) entry which is preliminary data.</text>
</comment>
<dbReference type="EMBL" id="JAGPYM010000001">
    <property type="protein sequence ID" value="KAH6900100.1"/>
    <property type="molecule type" value="Genomic_DNA"/>
</dbReference>
<dbReference type="InterPro" id="IPR050361">
    <property type="entry name" value="MPP/UQCRC_Complex"/>
</dbReference>
<evidence type="ECO:0000256" key="9">
    <source>
        <dbReference type="ARBA" id="ARBA00038146"/>
    </source>
</evidence>
<evidence type="ECO:0000256" key="8">
    <source>
        <dbReference type="ARBA" id="ARBA00023136"/>
    </source>
</evidence>
<dbReference type="PANTHER" id="PTHR11851:SF209">
    <property type="entry name" value="CYTOCHROME B-C1 COMPLEX SUBUNIT 2, MITOCHONDRIAL"/>
    <property type="match status" value="1"/>
</dbReference>
<dbReference type="InterPro" id="IPR011765">
    <property type="entry name" value="Pept_M16_N"/>
</dbReference>
<dbReference type="AlphaFoldDB" id="A0A9P8WI80"/>
<evidence type="ECO:0000256" key="10">
    <source>
        <dbReference type="ARBA" id="ARBA00040751"/>
    </source>
</evidence>
<evidence type="ECO:0000259" key="12">
    <source>
        <dbReference type="Pfam" id="PF00675"/>
    </source>
</evidence>
<sequence>MISRSSIARTAQQAARQSCRVQRRTFAAAASTGSYETSDVTGVKVASRDAHGPTTKLAIVAKAGTRYQPLPGLTVGLEEFAFKNTQRRSALRITRESELLGGQLASSHTREAVVIEASFLREDLPYFTELLAEVASETKYTTHELHEEVERVLHLKQAALNADVSAIALDNAHAVAFHTGLGSSLYPATSTPYHKYLNEEYIASYADVVYSKPNIAVVADGAAPDALSKWVGQFFKGIPAAPRSGQTLKTEATKYYGGEQRTSHTSGNSIVIAFPGSSYDSAKAEIAVLASLLGGQSSIKWSAGFSLLSKATAGTGVSISTSNLTYSDAGLLAVQVSGSAASVRKGAEETVKALKSIAEGTVAKEDVTKAIANAKFAALDATQTSQSSLLLAGSGLVNSGKVYETASLAQALDGVTAEKLKTAAQALLDGKATVSTVGDLFVLPYAEELGLRV</sequence>
<dbReference type="OrthoDB" id="6369905at2759"/>
<keyword evidence="2" id="KW-0813">Transport</keyword>
<keyword evidence="4" id="KW-0999">Mitochondrion inner membrane</keyword>
<dbReference type="FunFam" id="3.30.830.10:FF:000021">
    <property type="entry name" value="Cytochrome b-c1 complex subunit 2"/>
    <property type="match status" value="1"/>
</dbReference>
<evidence type="ECO:0000256" key="11">
    <source>
        <dbReference type="ARBA" id="ARBA00041372"/>
    </source>
</evidence>
<feature type="domain" description="Peptidase M16 N-terminal" evidence="12">
    <location>
        <begin position="45"/>
        <end position="186"/>
    </location>
</feature>
<keyword evidence="6" id="KW-0249">Electron transport</keyword>
<evidence type="ECO:0000256" key="2">
    <source>
        <dbReference type="ARBA" id="ARBA00022448"/>
    </source>
</evidence>
<proteinExistence type="inferred from homology"/>
<dbReference type="Gene3D" id="3.30.830.10">
    <property type="entry name" value="Metalloenzyme, LuxS/M16 peptidase-like"/>
    <property type="match status" value="2"/>
</dbReference>
<evidence type="ECO:0000256" key="1">
    <source>
        <dbReference type="ARBA" id="ARBA00004443"/>
    </source>
</evidence>
<dbReference type="FunFam" id="3.30.830.10:FF:000039">
    <property type="entry name" value="Ubiquinol-cytochrome c reductase core subunit 2"/>
    <property type="match status" value="1"/>
</dbReference>
<reference evidence="14 15" key="1">
    <citation type="journal article" date="2021" name="Nat. Commun.">
        <title>Genetic determinants of endophytism in the Arabidopsis root mycobiome.</title>
        <authorList>
            <person name="Mesny F."/>
            <person name="Miyauchi S."/>
            <person name="Thiergart T."/>
            <person name="Pickel B."/>
            <person name="Atanasova L."/>
            <person name="Karlsson M."/>
            <person name="Huettel B."/>
            <person name="Barry K.W."/>
            <person name="Haridas S."/>
            <person name="Chen C."/>
            <person name="Bauer D."/>
            <person name="Andreopoulos W."/>
            <person name="Pangilinan J."/>
            <person name="LaButti K."/>
            <person name="Riley R."/>
            <person name="Lipzen A."/>
            <person name="Clum A."/>
            <person name="Drula E."/>
            <person name="Henrissat B."/>
            <person name="Kohler A."/>
            <person name="Grigoriev I.V."/>
            <person name="Martin F.M."/>
            <person name="Hacquard S."/>
        </authorList>
    </citation>
    <scope>NUCLEOTIDE SEQUENCE [LARGE SCALE GENOMIC DNA]</scope>
    <source>
        <strain evidence="14 15">MPI-CAGE-CH-0241</strain>
    </source>
</reference>
<gene>
    <name evidence="14" type="ORF">B0T10DRAFT_469628</name>
</gene>
<comment type="subcellular location">
    <subcellularLocation>
        <location evidence="1">Mitochondrion inner membrane</location>
        <topology evidence="1">Peripheral membrane protein</topology>
        <orientation evidence="1">Matrix side</orientation>
    </subcellularLocation>
</comment>
<dbReference type="InterPro" id="IPR011249">
    <property type="entry name" value="Metalloenz_LuxS/M16"/>
</dbReference>
<evidence type="ECO:0000256" key="3">
    <source>
        <dbReference type="ARBA" id="ARBA00022660"/>
    </source>
</evidence>
<accession>A0A9P8WI80</accession>
<keyword evidence="5" id="KW-0809">Transit peptide</keyword>
<dbReference type="PANTHER" id="PTHR11851">
    <property type="entry name" value="METALLOPROTEASE"/>
    <property type="match status" value="1"/>
</dbReference>
<keyword evidence="3" id="KW-0679">Respiratory chain</keyword>